<keyword evidence="7" id="KW-0256">Endoplasmic reticulum</keyword>
<dbReference type="PANTHER" id="PTHR24292">
    <property type="entry name" value="CYTOCHROME P450"/>
    <property type="match status" value="1"/>
</dbReference>
<dbReference type="InterPro" id="IPR050476">
    <property type="entry name" value="Insect_CytP450_Detox"/>
</dbReference>
<name>A0A1B6DMH9_9HEMI</name>
<dbReference type="SUPFAM" id="SSF48264">
    <property type="entry name" value="Cytochrome P450"/>
    <property type="match status" value="1"/>
</dbReference>
<keyword evidence="8" id="KW-0492">Microsome</keyword>
<protein>
    <recommendedName>
        <fullName evidence="16">Cytochrome P450</fullName>
    </recommendedName>
</protein>
<evidence type="ECO:0000256" key="9">
    <source>
        <dbReference type="ARBA" id="ARBA00023002"/>
    </source>
</evidence>
<evidence type="ECO:0000256" key="3">
    <source>
        <dbReference type="ARBA" id="ARBA00004406"/>
    </source>
</evidence>
<proteinExistence type="inferred from homology"/>
<evidence type="ECO:0000256" key="7">
    <source>
        <dbReference type="ARBA" id="ARBA00022824"/>
    </source>
</evidence>
<evidence type="ECO:0000256" key="12">
    <source>
        <dbReference type="ARBA" id="ARBA00023136"/>
    </source>
</evidence>
<dbReference type="InterPro" id="IPR001128">
    <property type="entry name" value="Cyt_P450"/>
</dbReference>
<dbReference type="GO" id="GO:0005506">
    <property type="term" value="F:iron ion binding"/>
    <property type="evidence" value="ECO:0007669"/>
    <property type="project" value="InterPro"/>
</dbReference>
<evidence type="ECO:0000256" key="2">
    <source>
        <dbReference type="ARBA" id="ARBA00004174"/>
    </source>
</evidence>
<evidence type="ECO:0000313" key="15">
    <source>
        <dbReference type="EMBL" id="JAS26916.1"/>
    </source>
</evidence>
<dbReference type="GO" id="GO:0005789">
    <property type="term" value="C:endoplasmic reticulum membrane"/>
    <property type="evidence" value="ECO:0007669"/>
    <property type="project" value="UniProtKB-SubCell"/>
</dbReference>
<comment type="cofactor">
    <cofactor evidence="1 13">
        <name>heme</name>
        <dbReference type="ChEBI" id="CHEBI:30413"/>
    </cofactor>
</comment>
<reference evidence="15" key="1">
    <citation type="submission" date="2015-12" db="EMBL/GenBank/DDBJ databases">
        <title>De novo transcriptome assembly of four potential Pierce s Disease insect vectors from Arizona vineyards.</title>
        <authorList>
            <person name="Tassone E.E."/>
        </authorList>
    </citation>
    <scope>NUCLEOTIDE SEQUENCE</scope>
</reference>
<dbReference type="Gene3D" id="1.10.630.10">
    <property type="entry name" value="Cytochrome P450"/>
    <property type="match status" value="1"/>
</dbReference>
<organism evidence="15">
    <name type="scientific">Clastoptera arizonana</name>
    <name type="common">Arizona spittle bug</name>
    <dbReference type="NCBI Taxonomy" id="38151"/>
    <lineage>
        <taxon>Eukaryota</taxon>
        <taxon>Metazoa</taxon>
        <taxon>Ecdysozoa</taxon>
        <taxon>Arthropoda</taxon>
        <taxon>Hexapoda</taxon>
        <taxon>Insecta</taxon>
        <taxon>Pterygota</taxon>
        <taxon>Neoptera</taxon>
        <taxon>Paraneoptera</taxon>
        <taxon>Hemiptera</taxon>
        <taxon>Auchenorrhyncha</taxon>
        <taxon>Cercopoidea</taxon>
        <taxon>Clastopteridae</taxon>
        <taxon>Clastoptera</taxon>
    </lineage>
</organism>
<evidence type="ECO:0000256" key="6">
    <source>
        <dbReference type="ARBA" id="ARBA00022723"/>
    </source>
</evidence>
<dbReference type="EMBL" id="GEDC01010382">
    <property type="protein sequence ID" value="JAS26916.1"/>
    <property type="molecule type" value="Transcribed_RNA"/>
</dbReference>
<feature type="binding site" description="axial binding residue" evidence="13">
    <location>
        <position position="159"/>
    </location>
    <ligand>
        <name>heme</name>
        <dbReference type="ChEBI" id="CHEBI:30413"/>
    </ligand>
    <ligandPart>
        <name>Fe</name>
        <dbReference type="ChEBI" id="CHEBI:18248"/>
    </ligandPart>
</feature>
<accession>A0A1B6DMH9</accession>
<dbReference type="GO" id="GO:0020037">
    <property type="term" value="F:heme binding"/>
    <property type="evidence" value="ECO:0007669"/>
    <property type="project" value="InterPro"/>
</dbReference>
<evidence type="ECO:0000256" key="14">
    <source>
        <dbReference type="RuleBase" id="RU000461"/>
    </source>
</evidence>
<gene>
    <name evidence="15" type="ORF">g.33301</name>
</gene>
<evidence type="ECO:0000256" key="8">
    <source>
        <dbReference type="ARBA" id="ARBA00022848"/>
    </source>
</evidence>
<keyword evidence="5 13" id="KW-0349">Heme</keyword>
<evidence type="ECO:0000256" key="5">
    <source>
        <dbReference type="ARBA" id="ARBA00022617"/>
    </source>
</evidence>
<keyword evidence="11 14" id="KW-0503">Monooxygenase</keyword>
<dbReference type="GO" id="GO:0016705">
    <property type="term" value="F:oxidoreductase activity, acting on paired donors, with incorporation or reduction of molecular oxygen"/>
    <property type="evidence" value="ECO:0007669"/>
    <property type="project" value="InterPro"/>
</dbReference>
<dbReference type="AlphaFoldDB" id="A0A1B6DMH9"/>
<evidence type="ECO:0000256" key="4">
    <source>
        <dbReference type="ARBA" id="ARBA00010617"/>
    </source>
</evidence>
<feature type="non-terminal residue" evidence="15">
    <location>
        <position position="1"/>
    </location>
</feature>
<evidence type="ECO:0000256" key="1">
    <source>
        <dbReference type="ARBA" id="ARBA00001971"/>
    </source>
</evidence>
<keyword evidence="10 13" id="KW-0408">Iron</keyword>
<evidence type="ECO:0000256" key="13">
    <source>
        <dbReference type="PIRSR" id="PIRSR602401-1"/>
    </source>
</evidence>
<dbReference type="InterPro" id="IPR017972">
    <property type="entry name" value="Cyt_P450_CS"/>
</dbReference>
<evidence type="ECO:0000256" key="10">
    <source>
        <dbReference type="ARBA" id="ARBA00023004"/>
    </source>
</evidence>
<dbReference type="PROSITE" id="PS00086">
    <property type="entry name" value="CYTOCHROME_P450"/>
    <property type="match status" value="1"/>
</dbReference>
<dbReference type="PRINTS" id="PR00385">
    <property type="entry name" value="P450"/>
</dbReference>
<sequence length="237" mass="27340">KDHDTVILDDKLMASNVYIFFIAGFETTANTLSNLLIELAANPGIQEKLRQEVEKFRTANGKLTYDVIKDMTYMSNVVKETLRKYPPVPFLGRECTKPYLVPGTNLTIEKGLMVNVPAYCVHMDPKYYPDPEVFNPDRFSNHSITNGTYLPFGDGPRNCIGMRFALFELKLTIAYLVSRYKFSLAPRMQYPFEFNKSSMFLKPEGGVWLKVDSPSLDLEEYMFFSWNRMAQNLVQQF</sequence>
<keyword evidence="6 13" id="KW-0479">Metal-binding</keyword>
<evidence type="ECO:0000256" key="11">
    <source>
        <dbReference type="ARBA" id="ARBA00023033"/>
    </source>
</evidence>
<evidence type="ECO:0008006" key="16">
    <source>
        <dbReference type="Google" id="ProtNLM"/>
    </source>
</evidence>
<dbReference type="GO" id="GO:0004497">
    <property type="term" value="F:monooxygenase activity"/>
    <property type="evidence" value="ECO:0007669"/>
    <property type="project" value="UniProtKB-KW"/>
</dbReference>
<keyword evidence="12" id="KW-0472">Membrane</keyword>
<dbReference type="PRINTS" id="PR00463">
    <property type="entry name" value="EP450I"/>
</dbReference>
<keyword evidence="9 14" id="KW-0560">Oxidoreductase</keyword>
<comment type="subcellular location">
    <subcellularLocation>
        <location evidence="3">Endoplasmic reticulum membrane</location>
        <topology evidence="3">Peripheral membrane protein</topology>
    </subcellularLocation>
    <subcellularLocation>
        <location evidence="2">Microsome membrane</location>
        <topology evidence="2">Peripheral membrane protein</topology>
    </subcellularLocation>
</comment>
<dbReference type="InterPro" id="IPR002401">
    <property type="entry name" value="Cyt_P450_E_grp-I"/>
</dbReference>
<dbReference type="Pfam" id="PF00067">
    <property type="entry name" value="p450"/>
    <property type="match status" value="1"/>
</dbReference>
<dbReference type="PANTHER" id="PTHR24292:SF54">
    <property type="entry name" value="CYP9F3-RELATED"/>
    <property type="match status" value="1"/>
</dbReference>
<dbReference type="InterPro" id="IPR036396">
    <property type="entry name" value="Cyt_P450_sf"/>
</dbReference>
<comment type="similarity">
    <text evidence="4 14">Belongs to the cytochrome P450 family.</text>
</comment>